<dbReference type="Proteomes" id="UP000623129">
    <property type="component" value="Unassembled WGS sequence"/>
</dbReference>
<proteinExistence type="predicted"/>
<dbReference type="InterPro" id="IPR045048">
    <property type="entry name" value="FBXO31/39"/>
</dbReference>
<dbReference type="InterPro" id="IPR001810">
    <property type="entry name" value="F-box_dom"/>
</dbReference>
<dbReference type="OrthoDB" id="3219396at2759"/>
<dbReference type="Gene3D" id="2.120.10.80">
    <property type="entry name" value="Kelch-type beta propeller"/>
    <property type="match status" value="1"/>
</dbReference>
<comment type="caution">
    <text evidence="3">The sequence shown here is derived from an EMBL/GenBank/DDBJ whole genome shotgun (WGS) entry which is preliminary data.</text>
</comment>
<dbReference type="PANTHER" id="PTHR10706:SF144">
    <property type="entry name" value="OS02G0260200 PROTEIN"/>
    <property type="match status" value="1"/>
</dbReference>
<dbReference type="InterPro" id="IPR036047">
    <property type="entry name" value="F-box-like_dom_sf"/>
</dbReference>
<organism evidence="3 4">
    <name type="scientific">Carex littledalei</name>
    <dbReference type="NCBI Taxonomy" id="544730"/>
    <lineage>
        <taxon>Eukaryota</taxon>
        <taxon>Viridiplantae</taxon>
        <taxon>Streptophyta</taxon>
        <taxon>Embryophyta</taxon>
        <taxon>Tracheophyta</taxon>
        <taxon>Spermatophyta</taxon>
        <taxon>Magnoliopsida</taxon>
        <taxon>Liliopsida</taxon>
        <taxon>Poales</taxon>
        <taxon>Cyperaceae</taxon>
        <taxon>Cyperoideae</taxon>
        <taxon>Cariceae</taxon>
        <taxon>Carex</taxon>
        <taxon>Carex subgen. Euthyceras</taxon>
    </lineage>
</organism>
<gene>
    <name evidence="3" type="ORF">FCM35_KLT00909</name>
</gene>
<keyword evidence="4" id="KW-1185">Reference proteome</keyword>
<dbReference type="InterPro" id="IPR011043">
    <property type="entry name" value="Gal_Oxase/kelch_b-propeller"/>
</dbReference>
<dbReference type="InterPro" id="IPR015915">
    <property type="entry name" value="Kelch-typ_b-propeller"/>
</dbReference>
<evidence type="ECO:0000313" key="3">
    <source>
        <dbReference type="EMBL" id="KAF3333218.1"/>
    </source>
</evidence>
<dbReference type="SUPFAM" id="SSF81383">
    <property type="entry name" value="F-box domain"/>
    <property type="match status" value="1"/>
</dbReference>
<feature type="domain" description="F-box" evidence="2">
    <location>
        <begin position="61"/>
        <end position="106"/>
    </location>
</feature>
<dbReference type="CDD" id="cd09917">
    <property type="entry name" value="F-box_SF"/>
    <property type="match status" value="1"/>
</dbReference>
<evidence type="ECO:0000259" key="2">
    <source>
        <dbReference type="PROSITE" id="PS50181"/>
    </source>
</evidence>
<evidence type="ECO:0000256" key="1">
    <source>
        <dbReference type="ARBA" id="ARBA00022786"/>
    </source>
</evidence>
<name>A0A833RE35_9POAL</name>
<dbReference type="Gene3D" id="1.20.1280.50">
    <property type="match status" value="1"/>
</dbReference>
<dbReference type="PANTHER" id="PTHR10706">
    <property type="entry name" value="F-BOX FAMILY PROTEIN"/>
    <property type="match status" value="1"/>
</dbReference>
<accession>A0A833RE35</accession>
<dbReference type="EMBL" id="SWLB01000010">
    <property type="protein sequence ID" value="KAF3333218.1"/>
    <property type="molecule type" value="Genomic_DNA"/>
</dbReference>
<protein>
    <submittedName>
        <fullName evidence="3">F-box/kelch-repeat protein</fullName>
    </submittedName>
</protein>
<reference evidence="3" key="1">
    <citation type="submission" date="2020-01" db="EMBL/GenBank/DDBJ databases">
        <title>Genome sequence of Kobresia littledalei, the first chromosome-level genome in the family Cyperaceae.</title>
        <authorList>
            <person name="Qu G."/>
        </authorList>
    </citation>
    <scope>NUCLEOTIDE SEQUENCE</scope>
    <source>
        <strain evidence="3">C.B.Clarke</strain>
        <tissue evidence="3">Leaf</tissue>
    </source>
</reference>
<dbReference type="SUPFAM" id="SSF50965">
    <property type="entry name" value="Galactose oxidase, central domain"/>
    <property type="match status" value="1"/>
</dbReference>
<dbReference type="AlphaFoldDB" id="A0A833RE35"/>
<dbReference type="PROSITE" id="PS50181">
    <property type="entry name" value="FBOX"/>
    <property type="match status" value="1"/>
</dbReference>
<dbReference type="SMART" id="SM00256">
    <property type="entry name" value="FBOX"/>
    <property type="match status" value="1"/>
</dbReference>
<keyword evidence="1" id="KW-0833">Ubl conjugation pathway</keyword>
<evidence type="ECO:0000313" key="4">
    <source>
        <dbReference type="Proteomes" id="UP000623129"/>
    </source>
</evidence>
<sequence>MGNRKWDRYGPSTYRATPIPYYRPIADDPYHSSFISYHPVPYHQQIVEEKDASHSEPSSSVSFITNLPDDMLVKVLSYLPVASAIRASLVCKRWFEVVRSFSWRGSTDDPTPPQKPWYFMFTCGNRSVAGFAYDASYRKWHGLDFPCIEKGMWSFSSSNGLVGLIDIENGYRIFLCNPITKDWRAFTKLPGVTSPDYCAIALSADRRSNKYKMALVKCFQVHVDLYEWDLSIHLYQPDTDSWLSPYSEVLVGSRGGDECVICDGVLYYLISTAGILGAVEPRHAVVCFDLSNPNHRPKERLVDTMVRVPCALTCARLMNLQEKLVMVGGIGKVDRPGVVKGIGIWELCKKEWKEMTRMPQKFFQGFGEFDEFFASNGSGDLIYIQSYGSPALLTYDISQKIWKWASKSPLHKKFPLQIFSGFCFEPRLEIGV</sequence>
<dbReference type="Pfam" id="PF12937">
    <property type="entry name" value="F-box-like"/>
    <property type="match status" value="1"/>
</dbReference>